<feature type="transmembrane region" description="Helical" evidence="7">
    <location>
        <begin position="787"/>
        <end position="811"/>
    </location>
</feature>
<evidence type="ECO:0000256" key="1">
    <source>
        <dbReference type="ARBA" id="ARBA00004651"/>
    </source>
</evidence>
<dbReference type="SUPFAM" id="SSF82866">
    <property type="entry name" value="Multidrug efflux transporter AcrB transmembrane domain"/>
    <property type="match status" value="2"/>
</dbReference>
<feature type="transmembrane region" description="Helical" evidence="7">
    <location>
        <begin position="761"/>
        <end position="781"/>
    </location>
</feature>
<feature type="region of interest" description="Disordered" evidence="6">
    <location>
        <begin position="902"/>
        <end position="964"/>
    </location>
</feature>
<dbReference type="RefSeq" id="WP_013629992.1">
    <property type="nucleotide sequence ID" value="NC_015174.1"/>
</dbReference>
<keyword evidence="4 7" id="KW-1133">Transmembrane helix</keyword>
<dbReference type="HOGENOM" id="CLU_009844_0_0_0"/>
<feature type="domain" description="SSD" evidence="8">
    <location>
        <begin position="360"/>
        <end position="485"/>
    </location>
</feature>
<keyword evidence="2" id="KW-1003">Cell membrane</keyword>
<feature type="transmembrane region" description="Helical" evidence="7">
    <location>
        <begin position="362"/>
        <end position="382"/>
    </location>
</feature>
<feature type="domain" description="SSD" evidence="8">
    <location>
        <begin position="760"/>
        <end position="886"/>
    </location>
</feature>
<dbReference type="eggNOG" id="COG1033">
    <property type="taxonomic scope" value="Bacteria"/>
</dbReference>
<dbReference type="STRING" id="756272.Plabr_3676"/>
<feature type="compositionally biased region" description="Low complexity" evidence="6">
    <location>
        <begin position="932"/>
        <end position="949"/>
    </location>
</feature>
<feature type="transmembrane region" description="Helical" evidence="7">
    <location>
        <begin position="388"/>
        <end position="409"/>
    </location>
</feature>
<dbReference type="InterPro" id="IPR050545">
    <property type="entry name" value="Mycobact_MmpL"/>
</dbReference>
<feature type="transmembrane region" description="Helical" evidence="7">
    <location>
        <begin position="507"/>
        <end position="530"/>
    </location>
</feature>
<feature type="transmembrane region" description="Helical" evidence="7">
    <location>
        <begin position="334"/>
        <end position="355"/>
    </location>
</feature>
<evidence type="ECO:0000313" key="10">
    <source>
        <dbReference type="Proteomes" id="UP000006860"/>
    </source>
</evidence>
<dbReference type="GO" id="GO:0005886">
    <property type="term" value="C:plasma membrane"/>
    <property type="evidence" value="ECO:0007669"/>
    <property type="project" value="UniProtKB-SubCell"/>
</dbReference>
<feature type="transmembrane region" description="Helical" evidence="7">
    <location>
        <begin position="12"/>
        <end position="31"/>
    </location>
</feature>
<sequence length="964" mass="105761">MLSFFKKKDAWGNGLSVWVLALLLFALPFLFSVLKTVEMDNEVEAWLPARDPQAVLLQWYNENFPVKDRLFMSWDGSGLDDPRAELLAAKLEGYVDEKGVARRGSPYIEEVLTPREFVEQMLLLNIDQQDAIDGLTGIFVGEGALKVRLSDAGRARQKQIEQQIVDRLKTELDLDAVVLPPVSSWEAPPEFESVAYIKQREIGLEDEELEDVEESDLEFIPAPPHDFQLGWHLIKTGSDLTAQVKEIVTQVGKTNSENPLVEDAFFHAGSPISLLVTLNEAGEADRKTALEDIDRIADECFIPTGTVHTAGRPVGSSMLNQEVEKAAFNPDAPWYLRSVIGLSTIVSFALSFLMVRSFRLGLLVLTISLYATLLTMTLIPLTGRTMNMVLVVMPTLLSVLTLSGAIHLASYWKHAAQRDPKNAIMNAVRMAAQPCFLASATTAIGLASLMTSTLNPVRDFGIFAAAGCGISLVCVLLVLPSLMQLWPGKAPEEHESDGRAWVGLADFLIRNSTVVVILCMGMFAFGLYGLRYFKTETKVVRYFPSDARIITDYWFLEDYVVGINTVDTIVRFDQEAQENLMFLERMEIVRSVADKIREHGEITGAISLANFQKPVEKPAEDARFFEKIGYNKRSNELEQRMREGDIEAGNSLYTISQTDSDWKEPGDKALSGVGDELWRVSAQAYVMADNDYGLLMDELDAISDSVLSAHPGTSHSVTGMVPVFLRTQEALLESLIWSFGMAFGIIAVVLIVVLKNPIAGLITMLPNLMPVAFCFGTLSMLGISVDIGTMITASVALGIAVDGTLHLLTWFKAGIRSGKTREESIELALSHCAPAMWQTSAIVAIGLLMLAPASLLMISRFGILMAALIGSALIADIIFLPALLTGVLGYVIERTERKNIRKGNNESTGSRPEEKSDAADEIVEHATLEPTEANGSENSSNSSSISGPHHSAKSGSRQSEIEAR</sequence>
<feature type="transmembrane region" description="Helical" evidence="7">
    <location>
        <begin position="735"/>
        <end position="754"/>
    </location>
</feature>
<dbReference type="OrthoDB" id="2112773at2"/>
<dbReference type="InterPro" id="IPR000731">
    <property type="entry name" value="SSD"/>
</dbReference>
<proteinExistence type="predicted"/>
<evidence type="ECO:0000256" key="2">
    <source>
        <dbReference type="ARBA" id="ARBA00022475"/>
    </source>
</evidence>
<dbReference type="KEGG" id="pbs:Plabr_3676"/>
<evidence type="ECO:0000256" key="7">
    <source>
        <dbReference type="SAM" id="Phobius"/>
    </source>
</evidence>
<keyword evidence="5 7" id="KW-0472">Membrane</keyword>
<dbReference type="InterPro" id="IPR004869">
    <property type="entry name" value="MMPL_dom"/>
</dbReference>
<dbReference type="Proteomes" id="UP000006860">
    <property type="component" value="Chromosome"/>
</dbReference>
<evidence type="ECO:0000256" key="3">
    <source>
        <dbReference type="ARBA" id="ARBA00022692"/>
    </source>
</evidence>
<dbReference type="AlphaFoldDB" id="F0SR26"/>
<feature type="transmembrane region" description="Helical" evidence="7">
    <location>
        <begin position="863"/>
        <end position="892"/>
    </location>
</feature>
<comment type="subcellular location">
    <subcellularLocation>
        <location evidence="1">Cell membrane</location>
        <topology evidence="1">Multi-pass membrane protein</topology>
    </subcellularLocation>
</comment>
<evidence type="ECO:0000256" key="6">
    <source>
        <dbReference type="SAM" id="MobiDB-lite"/>
    </source>
</evidence>
<evidence type="ECO:0000259" key="8">
    <source>
        <dbReference type="PROSITE" id="PS50156"/>
    </source>
</evidence>
<dbReference type="Pfam" id="PF03176">
    <property type="entry name" value="MMPL"/>
    <property type="match status" value="2"/>
</dbReference>
<evidence type="ECO:0000256" key="5">
    <source>
        <dbReference type="ARBA" id="ARBA00023136"/>
    </source>
</evidence>
<organism evidence="9 10">
    <name type="scientific">Rubinisphaera brasiliensis (strain ATCC 49424 / DSM 5305 / JCM 21570 / IAM 15109 / NBRC 103401 / IFAM 1448)</name>
    <name type="common">Planctomyces brasiliensis</name>
    <dbReference type="NCBI Taxonomy" id="756272"/>
    <lineage>
        <taxon>Bacteria</taxon>
        <taxon>Pseudomonadati</taxon>
        <taxon>Planctomycetota</taxon>
        <taxon>Planctomycetia</taxon>
        <taxon>Planctomycetales</taxon>
        <taxon>Planctomycetaceae</taxon>
        <taxon>Rubinisphaera</taxon>
    </lineage>
</organism>
<dbReference type="PANTHER" id="PTHR33406:SF12">
    <property type="entry name" value="BLR2997 PROTEIN"/>
    <property type="match status" value="1"/>
</dbReference>
<reference evidence="10" key="1">
    <citation type="submission" date="2011-02" db="EMBL/GenBank/DDBJ databases">
        <title>The complete genome of Planctomyces brasiliensis DSM 5305.</title>
        <authorList>
            <person name="Lucas S."/>
            <person name="Copeland A."/>
            <person name="Lapidus A."/>
            <person name="Bruce D."/>
            <person name="Goodwin L."/>
            <person name="Pitluck S."/>
            <person name="Kyrpides N."/>
            <person name="Mavromatis K."/>
            <person name="Pagani I."/>
            <person name="Ivanova N."/>
            <person name="Ovchinnikova G."/>
            <person name="Lu M."/>
            <person name="Detter J.C."/>
            <person name="Han C."/>
            <person name="Land M."/>
            <person name="Hauser L."/>
            <person name="Markowitz V."/>
            <person name="Cheng J.-F."/>
            <person name="Hugenholtz P."/>
            <person name="Woyke T."/>
            <person name="Wu D."/>
            <person name="Tindall B."/>
            <person name="Pomrenke H.G."/>
            <person name="Brambilla E."/>
            <person name="Klenk H.-P."/>
            <person name="Eisen J.A."/>
        </authorList>
    </citation>
    <scope>NUCLEOTIDE SEQUENCE [LARGE SCALE GENOMIC DNA]</scope>
    <source>
        <strain evidence="10">ATCC 49424 / DSM 5305 / JCM 21570 / NBRC 103401 / IFAM 1448</strain>
    </source>
</reference>
<dbReference type="PROSITE" id="PS50156">
    <property type="entry name" value="SSD"/>
    <property type="match status" value="2"/>
</dbReference>
<evidence type="ECO:0000313" key="9">
    <source>
        <dbReference type="EMBL" id="ADY61273.1"/>
    </source>
</evidence>
<keyword evidence="3 7" id="KW-0812">Transmembrane</keyword>
<feature type="transmembrane region" description="Helical" evidence="7">
    <location>
        <begin position="430"/>
        <end position="450"/>
    </location>
</feature>
<gene>
    <name evidence="9" type="ordered locus">Plabr_3676</name>
</gene>
<dbReference type="EMBL" id="CP002546">
    <property type="protein sequence ID" value="ADY61273.1"/>
    <property type="molecule type" value="Genomic_DNA"/>
</dbReference>
<accession>F0SR26</accession>
<name>F0SR26_RUBBR</name>
<protein>
    <submittedName>
        <fullName evidence="9">Exporter of the RND superfamily protein-like protein</fullName>
    </submittedName>
</protein>
<feature type="compositionally biased region" description="Basic and acidic residues" evidence="6">
    <location>
        <begin position="911"/>
        <end position="927"/>
    </location>
</feature>
<feature type="transmembrane region" description="Helical" evidence="7">
    <location>
        <begin position="462"/>
        <end position="486"/>
    </location>
</feature>
<dbReference type="Gene3D" id="1.20.1640.10">
    <property type="entry name" value="Multidrug efflux transporter AcrB transmembrane domain"/>
    <property type="match status" value="2"/>
</dbReference>
<keyword evidence="10" id="KW-1185">Reference proteome</keyword>
<evidence type="ECO:0000256" key="4">
    <source>
        <dbReference type="ARBA" id="ARBA00022989"/>
    </source>
</evidence>
<dbReference type="PANTHER" id="PTHR33406">
    <property type="entry name" value="MEMBRANE PROTEIN MJ1562-RELATED"/>
    <property type="match status" value="1"/>
</dbReference>